<feature type="region of interest" description="Disordered" evidence="8">
    <location>
        <begin position="150"/>
        <end position="174"/>
    </location>
</feature>
<feature type="compositionally biased region" description="Low complexity" evidence="8">
    <location>
        <begin position="23"/>
        <end position="36"/>
    </location>
</feature>
<keyword evidence="4" id="KW-0418">Kinase</keyword>
<gene>
    <name evidence="9" type="ORF">G7K_0033-t1</name>
</gene>
<dbReference type="PANTHER" id="PTHR20275:SF0">
    <property type="entry name" value="NAD KINASE"/>
    <property type="match status" value="1"/>
</dbReference>
<name>A0A0E9N763_SAICN</name>
<evidence type="ECO:0000256" key="5">
    <source>
        <dbReference type="ARBA" id="ARBA00022840"/>
    </source>
</evidence>
<feature type="compositionally biased region" description="Low complexity" evidence="8">
    <location>
        <begin position="94"/>
        <end position="108"/>
    </location>
</feature>
<evidence type="ECO:0000256" key="3">
    <source>
        <dbReference type="ARBA" id="ARBA00022741"/>
    </source>
</evidence>
<evidence type="ECO:0000256" key="2">
    <source>
        <dbReference type="ARBA" id="ARBA00022679"/>
    </source>
</evidence>
<keyword evidence="5" id="KW-0067">ATP-binding</keyword>
<dbReference type="FunFam" id="2.60.200.30:FF:000009">
    <property type="entry name" value="Poly(P)/ATP NAD kinase"/>
    <property type="match status" value="1"/>
</dbReference>
<keyword evidence="3" id="KW-0547">Nucleotide-binding</keyword>
<feature type="region of interest" description="Disordered" evidence="8">
    <location>
        <begin position="1"/>
        <end position="126"/>
    </location>
</feature>
<sequence>MTGKSPLEKGGMSNLARALARTRSNSPRSPGASSPRGMEVVEEGLPLDGSAKTVAQDNAEPEPEPESDEEEILEMHPLPPLHSSSPSQNHGASHSRSMLSLSSSHGSGIQIPGRPRRRSSARSHNTVFPTKLNRTALYVHSLLEVERGGREAHANGFSSSEPGSPKMKAADATNTLSKRELSELALGVRELSKHLGSARMKLRIRNILIVTKDSDHSLVPLTRDVATWLLSQHVQPSSTSSSSSQPHQNHNHSSSSKSKGLNVYVNHQFENSPNFDAAGILAENGSYHNRLKFWTPELCARHPHLFDFVVTLGGDGTVLFTSWLFQRVVPPVLSFSLGSLGFLTKFDYAEFRETLTNAFNDGVTCSLRMRFECTVMRVRRDPTSNQPLFSTGDIDHDILQHHNRCVDGGGEVGEETHEPTESYSVLNDLVVDRGPNPFMSSTELYGDDQHLTSVQADGLCIATPTGSTAYSLSAGGSLVHPEIPAILISPICAHTLSFRPLQVPDSMTLRIAVPFDSRSTAWCSFDGRKRVELKQGDYVQLSASRFPFPTVLRSKQSQEWFESISRTLNWNDRKKQKSFS</sequence>
<reference evidence="9 10" key="3">
    <citation type="journal article" date="2015" name="Genome Announc.">
        <title>Draft Genome Sequence of the Archiascomycetous Yeast Saitoella complicata.</title>
        <authorList>
            <person name="Yamauchi K."/>
            <person name="Kondo S."/>
            <person name="Hamamoto M."/>
            <person name="Takahashi Y."/>
            <person name="Ogura Y."/>
            <person name="Hayashi T."/>
            <person name="Nishida H."/>
        </authorList>
    </citation>
    <scope>NUCLEOTIDE SEQUENCE [LARGE SCALE GENOMIC DNA]</scope>
    <source>
        <strain evidence="9 10">NRRL Y-17804</strain>
    </source>
</reference>
<evidence type="ECO:0000256" key="1">
    <source>
        <dbReference type="ARBA" id="ARBA00010995"/>
    </source>
</evidence>
<dbReference type="HAMAP" id="MF_00361">
    <property type="entry name" value="NAD_kinase"/>
    <property type="match status" value="1"/>
</dbReference>
<evidence type="ECO:0000256" key="8">
    <source>
        <dbReference type="SAM" id="MobiDB-lite"/>
    </source>
</evidence>
<keyword evidence="6" id="KW-0521">NADP</keyword>
<dbReference type="InterPro" id="IPR002504">
    <property type="entry name" value="NADK"/>
</dbReference>
<proteinExistence type="inferred from homology"/>
<reference evidence="9 10" key="1">
    <citation type="journal article" date="2011" name="J. Gen. Appl. Microbiol.">
        <title>Draft genome sequencing of the enigmatic yeast Saitoella complicata.</title>
        <authorList>
            <person name="Nishida H."/>
            <person name="Hamamoto M."/>
            <person name="Sugiyama J."/>
        </authorList>
    </citation>
    <scope>NUCLEOTIDE SEQUENCE [LARGE SCALE GENOMIC DNA]</scope>
    <source>
        <strain evidence="9 10">NRRL Y-17804</strain>
    </source>
</reference>
<organism evidence="9 10">
    <name type="scientific">Saitoella complicata (strain BCRC 22490 / CBS 7301 / JCM 7358 / NBRC 10748 / NRRL Y-17804)</name>
    <dbReference type="NCBI Taxonomy" id="698492"/>
    <lineage>
        <taxon>Eukaryota</taxon>
        <taxon>Fungi</taxon>
        <taxon>Dikarya</taxon>
        <taxon>Ascomycota</taxon>
        <taxon>Taphrinomycotina</taxon>
        <taxon>Taphrinomycotina incertae sedis</taxon>
        <taxon>Saitoella</taxon>
    </lineage>
</organism>
<protein>
    <recommendedName>
        <fullName evidence="11">NAD+ kinase</fullName>
    </recommendedName>
</protein>
<dbReference type="Gene3D" id="3.40.50.10330">
    <property type="entry name" value="Probable inorganic polyphosphate/atp-NAD kinase, domain 1"/>
    <property type="match status" value="1"/>
</dbReference>
<comment type="similarity">
    <text evidence="1">Belongs to the NAD kinase family.</text>
</comment>
<feature type="compositionally biased region" description="Acidic residues" evidence="8">
    <location>
        <begin position="59"/>
        <end position="72"/>
    </location>
</feature>
<dbReference type="InterPro" id="IPR016064">
    <property type="entry name" value="NAD/diacylglycerol_kinase_sf"/>
</dbReference>
<dbReference type="Pfam" id="PF20143">
    <property type="entry name" value="NAD_kinase_C"/>
    <property type="match status" value="1"/>
</dbReference>
<dbReference type="Gene3D" id="2.60.200.30">
    <property type="entry name" value="Probable inorganic polyphosphate/atp-NAD kinase, domain 2"/>
    <property type="match status" value="1"/>
</dbReference>
<evidence type="ECO:0000256" key="7">
    <source>
        <dbReference type="ARBA" id="ARBA00023027"/>
    </source>
</evidence>
<comment type="caution">
    <text evidence="9">The sequence shown here is derived from an EMBL/GenBank/DDBJ whole genome shotgun (WGS) entry which is preliminary data.</text>
</comment>
<dbReference type="Proteomes" id="UP000033140">
    <property type="component" value="Unassembled WGS sequence"/>
</dbReference>
<dbReference type="OMA" id="WDEDMCR"/>
<accession>A0A0E9N763</accession>
<evidence type="ECO:0008006" key="11">
    <source>
        <dbReference type="Google" id="ProtNLM"/>
    </source>
</evidence>
<dbReference type="GO" id="GO:0005524">
    <property type="term" value="F:ATP binding"/>
    <property type="evidence" value="ECO:0007669"/>
    <property type="project" value="UniProtKB-KW"/>
</dbReference>
<keyword evidence="7" id="KW-0520">NAD</keyword>
<dbReference type="PANTHER" id="PTHR20275">
    <property type="entry name" value="NAD KINASE"/>
    <property type="match status" value="1"/>
</dbReference>
<evidence type="ECO:0000256" key="4">
    <source>
        <dbReference type="ARBA" id="ARBA00022777"/>
    </source>
</evidence>
<evidence type="ECO:0000313" key="10">
    <source>
        <dbReference type="Proteomes" id="UP000033140"/>
    </source>
</evidence>
<dbReference type="GO" id="GO:0006741">
    <property type="term" value="P:NADP+ biosynthetic process"/>
    <property type="evidence" value="ECO:0007669"/>
    <property type="project" value="InterPro"/>
</dbReference>
<feature type="region of interest" description="Disordered" evidence="8">
    <location>
        <begin position="236"/>
        <end position="259"/>
    </location>
</feature>
<dbReference type="InterPro" id="IPR017437">
    <property type="entry name" value="ATP-NAD_kinase_PpnK-typ_C"/>
</dbReference>
<dbReference type="InterPro" id="IPR017438">
    <property type="entry name" value="ATP-NAD_kinase_N"/>
</dbReference>
<keyword evidence="10" id="KW-1185">Reference proteome</keyword>
<reference evidence="9 10" key="2">
    <citation type="journal article" date="2014" name="J. Gen. Appl. Microbiol.">
        <title>The early diverging ascomycetous budding yeast Saitoella complicata has three histone deacetylases belonging to the Clr6, Hos2, and Rpd3 lineages.</title>
        <authorList>
            <person name="Nishida H."/>
            <person name="Matsumoto T."/>
            <person name="Kondo S."/>
            <person name="Hamamoto M."/>
            <person name="Yoshikawa H."/>
        </authorList>
    </citation>
    <scope>NUCLEOTIDE SEQUENCE [LARGE SCALE GENOMIC DNA]</scope>
    <source>
        <strain evidence="9 10">NRRL Y-17804</strain>
    </source>
</reference>
<dbReference type="GO" id="GO:0019674">
    <property type="term" value="P:NAD+ metabolic process"/>
    <property type="evidence" value="ECO:0007669"/>
    <property type="project" value="InterPro"/>
</dbReference>
<dbReference type="Pfam" id="PF01513">
    <property type="entry name" value="NAD_kinase"/>
    <property type="match status" value="1"/>
</dbReference>
<evidence type="ECO:0000256" key="6">
    <source>
        <dbReference type="ARBA" id="ARBA00022857"/>
    </source>
</evidence>
<dbReference type="AlphaFoldDB" id="A0A0E9N763"/>
<dbReference type="GO" id="GO:0003951">
    <property type="term" value="F:NAD+ kinase activity"/>
    <property type="evidence" value="ECO:0007669"/>
    <property type="project" value="InterPro"/>
</dbReference>
<dbReference type="EMBL" id="BACD03000001">
    <property type="protein sequence ID" value="GAO45782.1"/>
    <property type="molecule type" value="Genomic_DNA"/>
</dbReference>
<evidence type="ECO:0000313" key="9">
    <source>
        <dbReference type="EMBL" id="GAO45782.1"/>
    </source>
</evidence>
<dbReference type="STRING" id="698492.A0A0E9N763"/>
<keyword evidence="2" id="KW-0808">Transferase</keyword>
<dbReference type="SUPFAM" id="SSF111331">
    <property type="entry name" value="NAD kinase/diacylglycerol kinase-like"/>
    <property type="match status" value="1"/>
</dbReference>